<dbReference type="Pfam" id="PF01408">
    <property type="entry name" value="GFO_IDH_MocA"/>
    <property type="match status" value="1"/>
</dbReference>
<comment type="caution">
    <text evidence="4">The sequence shown here is derived from an EMBL/GenBank/DDBJ whole genome shotgun (WGS) entry which is preliminary data.</text>
</comment>
<evidence type="ECO:0000256" key="1">
    <source>
        <dbReference type="ARBA" id="ARBA00010928"/>
    </source>
</evidence>
<dbReference type="InterPro" id="IPR000683">
    <property type="entry name" value="Gfo/Idh/MocA-like_OxRdtase_N"/>
</dbReference>
<protein>
    <recommendedName>
        <fullName evidence="6">Oxidoreductase</fullName>
    </recommendedName>
</protein>
<dbReference type="Gene3D" id="3.40.50.720">
    <property type="entry name" value="NAD(P)-binding Rossmann-like Domain"/>
    <property type="match status" value="1"/>
</dbReference>
<accession>A0A843UWK6</accession>
<dbReference type="Pfam" id="PF22725">
    <property type="entry name" value="GFO_IDH_MocA_C3"/>
    <property type="match status" value="1"/>
</dbReference>
<dbReference type="Gene3D" id="3.30.360.10">
    <property type="entry name" value="Dihydrodipicolinate Reductase, domain 2"/>
    <property type="match status" value="1"/>
</dbReference>
<evidence type="ECO:0000259" key="3">
    <source>
        <dbReference type="Pfam" id="PF22725"/>
    </source>
</evidence>
<organism evidence="4 5">
    <name type="scientific">Colocasia esculenta</name>
    <name type="common">Wild taro</name>
    <name type="synonym">Arum esculentum</name>
    <dbReference type="NCBI Taxonomy" id="4460"/>
    <lineage>
        <taxon>Eukaryota</taxon>
        <taxon>Viridiplantae</taxon>
        <taxon>Streptophyta</taxon>
        <taxon>Embryophyta</taxon>
        <taxon>Tracheophyta</taxon>
        <taxon>Spermatophyta</taxon>
        <taxon>Magnoliopsida</taxon>
        <taxon>Liliopsida</taxon>
        <taxon>Araceae</taxon>
        <taxon>Aroideae</taxon>
        <taxon>Colocasieae</taxon>
        <taxon>Colocasia</taxon>
    </lineage>
</organism>
<dbReference type="OrthoDB" id="2129491at2759"/>
<dbReference type="GO" id="GO:0000166">
    <property type="term" value="F:nucleotide binding"/>
    <property type="evidence" value="ECO:0007669"/>
    <property type="project" value="InterPro"/>
</dbReference>
<feature type="domain" description="GFO/IDH/MocA-like oxidoreductase" evidence="3">
    <location>
        <begin position="155"/>
        <end position="265"/>
    </location>
</feature>
<evidence type="ECO:0000313" key="5">
    <source>
        <dbReference type="Proteomes" id="UP000652761"/>
    </source>
</evidence>
<gene>
    <name evidence="4" type="ORF">Taro_020510</name>
</gene>
<evidence type="ECO:0000313" key="4">
    <source>
        <dbReference type="EMBL" id="MQL87958.1"/>
    </source>
</evidence>
<dbReference type="SUPFAM" id="SSF51735">
    <property type="entry name" value="NAD(P)-binding Rossmann-fold domains"/>
    <property type="match status" value="1"/>
</dbReference>
<dbReference type="EMBL" id="NMUH01001019">
    <property type="protein sequence ID" value="MQL87958.1"/>
    <property type="molecule type" value="Genomic_DNA"/>
</dbReference>
<dbReference type="InterPro" id="IPR036291">
    <property type="entry name" value="NAD(P)-bd_dom_sf"/>
</dbReference>
<reference evidence="4" key="1">
    <citation type="submission" date="2017-07" db="EMBL/GenBank/DDBJ databases">
        <title>Taro Niue Genome Assembly and Annotation.</title>
        <authorList>
            <person name="Atibalentja N."/>
            <person name="Keating K."/>
            <person name="Fields C.J."/>
        </authorList>
    </citation>
    <scope>NUCLEOTIDE SEQUENCE</scope>
    <source>
        <strain evidence="4">Niue_2</strain>
        <tissue evidence="4">Leaf</tissue>
    </source>
</reference>
<dbReference type="PANTHER" id="PTHR46368">
    <property type="match status" value="1"/>
</dbReference>
<dbReference type="PANTHER" id="PTHR46368:SF5">
    <property type="entry name" value="NAD(P)-BINDING ROSSMANN-FOLD SUPERFAMILY PROTEIN"/>
    <property type="match status" value="1"/>
</dbReference>
<feature type="domain" description="Gfo/Idh/MocA-like oxidoreductase N-terminal" evidence="2">
    <location>
        <begin position="9"/>
        <end position="131"/>
    </location>
</feature>
<dbReference type="AlphaFoldDB" id="A0A843UWK6"/>
<comment type="similarity">
    <text evidence="1">Belongs to the Gfo/Idh/MocA family.</text>
</comment>
<dbReference type="SUPFAM" id="SSF55347">
    <property type="entry name" value="Glyceraldehyde-3-phosphate dehydrogenase-like, C-terminal domain"/>
    <property type="match status" value="1"/>
</dbReference>
<dbReference type="Proteomes" id="UP000652761">
    <property type="component" value="Unassembled WGS sequence"/>
</dbReference>
<evidence type="ECO:0008006" key="6">
    <source>
        <dbReference type="Google" id="ProtNLM"/>
    </source>
</evidence>
<sequence length="364" mass="38980">MAAAEGEPIRFGILGCATIARKVARAIHLSPNAALHAVGSRSLPKARAFAAAVASAAAAAPPRAYGSYEEVLDDPAVEAVYVPLPTALHLGWAVAAAEKGKHVLLEKPAALRVSDLDRILEVCQSNGVQFMDGSMWLHHHRTARMRQFLSDPTLFGNLRVIHSTSTFRADAVFLEHNIRVKPDLDSLGALGDLGWYGIGAILWAADYALPATATALPAPQLNQAGVLLSCGASFHWHDGKAATFHSSFLSAVSMDLSVHGSGGSLQVTDLAIPFREDRAAFESTAGAHFSELHLGWSRTPEEVAVEAPLPQEAMMVKEFAELAMGVRDGFRRPEPKWGEVTRKTQLLVDAVKTSIELGCKTVDL</sequence>
<proteinExistence type="inferred from homology"/>
<keyword evidence="5" id="KW-1185">Reference proteome</keyword>
<evidence type="ECO:0000259" key="2">
    <source>
        <dbReference type="Pfam" id="PF01408"/>
    </source>
</evidence>
<name>A0A843UWK6_COLES</name>
<dbReference type="InterPro" id="IPR055170">
    <property type="entry name" value="GFO_IDH_MocA-like_dom"/>
</dbReference>